<reference evidence="2" key="1">
    <citation type="submission" date="2020-05" db="UniProtKB">
        <authorList>
            <consortium name="EnsemblMetazoa"/>
        </authorList>
    </citation>
    <scope>IDENTIFICATION</scope>
    <source>
        <strain evidence="2">USDA</strain>
    </source>
</reference>
<gene>
    <name evidence="2" type="primary">106092230</name>
</gene>
<dbReference type="EnsemblMetazoa" id="SCAU002929-RA">
    <property type="protein sequence ID" value="SCAU002929-PA"/>
    <property type="gene ID" value="SCAU002929"/>
</dbReference>
<feature type="compositionally biased region" description="Basic residues" evidence="1">
    <location>
        <begin position="286"/>
        <end position="295"/>
    </location>
</feature>
<sequence length="295" mass="32209">MKSVHQISCQRILRRMKATGLILIAFGFAAVVQASKRDYALKCNPEEMGIRWPSYKSNAEYYVCHRVGERPMVMSCNPGEIFTFVLQICTTPNKYIPAPELHVLPTSSPFIGSHHHGSNQHKHSDSFRPLEIFAHPPILSETHHHAMPALVPEMPIQMIDDVPKPPIMTVDELNRENSMAHEAEIAIESGKPQQAAGVPPMPPTPAPTPPVVDVHAESGVHKPSIGGAKKPSAEKKKSAIKPGKSEKKPADTKEGKKLPKKPAKTPAKIAKKPAPAPKKSAPAPKKSPKATKKEE</sequence>
<accession>A0A1I8NXK3</accession>
<dbReference type="GO" id="GO:0008061">
    <property type="term" value="F:chitin binding"/>
    <property type="evidence" value="ECO:0007669"/>
    <property type="project" value="InterPro"/>
</dbReference>
<evidence type="ECO:0008006" key="4">
    <source>
        <dbReference type="Google" id="ProtNLM"/>
    </source>
</evidence>
<dbReference type="KEGG" id="scac:106092230"/>
<dbReference type="AlphaFoldDB" id="A0A1I8NXK3"/>
<feature type="compositionally biased region" description="Basic and acidic residues" evidence="1">
    <location>
        <begin position="231"/>
        <end position="257"/>
    </location>
</feature>
<protein>
    <recommendedName>
        <fullName evidence="4">Chitin-binding type-2 domain-containing protein</fullName>
    </recommendedName>
</protein>
<name>A0A1I8NXK3_STOCA</name>
<feature type="compositionally biased region" description="Pro residues" evidence="1">
    <location>
        <begin position="199"/>
        <end position="210"/>
    </location>
</feature>
<keyword evidence="3" id="KW-1185">Reference proteome</keyword>
<evidence type="ECO:0000313" key="3">
    <source>
        <dbReference type="Proteomes" id="UP000095300"/>
    </source>
</evidence>
<dbReference type="STRING" id="35570.A0A1I8NXK3"/>
<dbReference type="InterPro" id="IPR036508">
    <property type="entry name" value="Chitin-bd_dom_sf"/>
</dbReference>
<dbReference type="OrthoDB" id="8031570at2759"/>
<feature type="region of interest" description="Disordered" evidence="1">
    <location>
        <begin position="190"/>
        <end position="295"/>
    </location>
</feature>
<dbReference type="SUPFAM" id="SSF57625">
    <property type="entry name" value="Invertebrate chitin-binding proteins"/>
    <property type="match status" value="1"/>
</dbReference>
<organism evidence="2 3">
    <name type="scientific">Stomoxys calcitrans</name>
    <name type="common">Stable fly</name>
    <name type="synonym">Conops calcitrans</name>
    <dbReference type="NCBI Taxonomy" id="35570"/>
    <lineage>
        <taxon>Eukaryota</taxon>
        <taxon>Metazoa</taxon>
        <taxon>Ecdysozoa</taxon>
        <taxon>Arthropoda</taxon>
        <taxon>Hexapoda</taxon>
        <taxon>Insecta</taxon>
        <taxon>Pterygota</taxon>
        <taxon>Neoptera</taxon>
        <taxon>Endopterygota</taxon>
        <taxon>Diptera</taxon>
        <taxon>Brachycera</taxon>
        <taxon>Muscomorpha</taxon>
        <taxon>Muscoidea</taxon>
        <taxon>Muscidae</taxon>
        <taxon>Stomoxys</taxon>
    </lineage>
</organism>
<proteinExistence type="predicted"/>
<dbReference type="VEuPathDB" id="VectorBase:SCAU002929"/>
<dbReference type="Proteomes" id="UP000095300">
    <property type="component" value="Unassembled WGS sequence"/>
</dbReference>
<evidence type="ECO:0000313" key="2">
    <source>
        <dbReference type="EnsemblMetazoa" id="SCAU002929-PA"/>
    </source>
</evidence>
<evidence type="ECO:0000256" key="1">
    <source>
        <dbReference type="SAM" id="MobiDB-lite"/>
    </source>
</evidence>